<keyword evidence="3" id="KW-1185">Reference proteome</keyword>
<dbReference type="HOGENOM" id="CLU_012334_0_2_1"/>
<dbReference type="InterPro" id="IPR000648">
    <property type="entry name" value="Oxysterol-bd"/>
</dbReference>
<evidence type="ECO:0008006" key="4">
    <source>
        <dbReference type="Google" id="ProtNLM"/>
    </source>
</evidence>
<comment type="caution">
    <text evidence="2">The sequence shown here is derived from an EMBL/GenBank/DDBJ whole genome shotgun (WGS) entry which is preliminary data.</text>
</comment>
<dbReference type="Pfam" id="PF01237">
    <property type="entry name" value="Oxysterol_BP"/>
    <property type="match status" value="1"/>
</dbReference>
<accession>A0A086TGP6</accession>
<evidence type="ECO:0000256" key="1">
    <source>
        <dbReference type="ARBA" id="ARBA00008842"/>
    </source>
</evidence>
<dbReference type="Gene3D" id="3.30.70.3490">
    <property type="match status" value="1"/>
</dbReference>
<sequence length="400" mass="44502">MPYLTAIRDNLAQLGEFLAHVATVKGDLSNITAPPRFLSPKSAIEIPSAWASRHALFLAPATEPVPVKRALSVTLNFLCSLRNVVDDDSGNAAKMPLNPFLGELHIGSFDSEDGTSTKLVTEQVSQHPPVTACHMYNKEHGIVSNGFAASETSFHPANGVTVKQAGYALINLKRFDETHLMTFPTLHIRGLATGRPYPDLGGSCYISSSSGFVTKIDFDVGARLGLWGTNQVQATIYKSSEPSNAMFHISGQWNRTLTVTDAHGAVVDEFHVDDNPTTELTVPPFEHQSSWESRRAWHKVSQGIREGDIKQIVKHKTALEERQRARREQEQQDGTIWQPRFFSSLSNDGEARRLLEAIPDDEFRHFDSSRTVGLWRFNNTDDAERLITRLRQTQSEEPGN</sequence>
<dbReference type="GO" id="GO:0016020">
    <property type="term" value="C:membrane"/>
    <property type="evidence" value="ECO:0007669"/>
    <property type="project" value="TreeGrafter"/>
</dbReference>
<organism evidence="2 3">
    <name type="scientific">Hapsidospora chrysogenum (strain ATCC 11550 / CBS 779.69 / DSM 880 / IAM 14645 / JCM 23072 / IMI 49137)</name>
    <name type="common">Acremonium chrysogenum</name>
    <dbReference type="NCBI Taxonomy" id="857340"/>
    <lineage>
        <taxon>Eukaryota</taxon>
        <taxon>Fungi</taxon>
        <taxon>Dikarya</taxon>
        <taxon>Ascomycota</taxon>
        <taxon>Pezizomycotina</taxon>
        <taxon>Sordariomycetes</taxon>
        <taxon>Hypocreomycetidae</taxon>
        <taxon>Hypocreales</taxon>
        <taxon>Bionectriaceae</taxon>
        <taxon>Hapsidospora</taxon>
    </lineage>
</organism>
<dbReference type="Proteomes" id="UP000029964">
    <property type="component" value="Unassembled WGS sequence"/>
</dbReference>
<dbReference type="EMBL" id="JPKY01000003">
    <property type="protein sequence ID" value="KFH48528.1"/>
    <property type="molecule type" value="Genomic_DNA"/>
</dbReference>
<dbReference type="InterPro" id="IPR037239">
    <property type="entry name" value="OSBP_sf"/>
</dbReference>
<dbReference type="SUPFAM" id="SSF144000">
    <property type="entry name" value="Oxysterol-binding protein-like"/>
    <property type="match status" value="1"/>
</dbReference>
<comment type="similarity">
    <text evidence="1">Belongs to the OSBP family.</text>
</comment>
<dbReference type="GO" id="GO:0008142">
    <property type="term" value="F:oxysterol binding"/>
    <property type="evidence" value="ECO:0007669"/>
    <property type="project" value="TreeGrafter"/>
</dbReference>
<dbReference type="GO" id="GO:0005829">
    <property type="term" value="C:cytosol"/>
    <property type="evidence" value="ECO:0007669"/>
    <property type="project" value="TreeGrafter"/>
</dbReference>
<dbReference type="Gene3D" id="2.40.160.120">
    <property type="match status" value="1"/>
</dbReference>
<dbReference type="STRING" id="857340.A0A086TGP6"/>
<dbReference type="Gene3D" id="1.10.287.2720">
    <property type="match status" value="1"/>
</dbReference>
<gene>
    <name evidence="2" type="ORF">ACRE_007120</name>
</gene>
<protein>
    <recommendedName>
        <fullName evidence="4">Oxysterol-binding protein-like protein</fullName>
    </recommendedName>
</protein>
<dbReference type="PANTHER" id="PTHR10972">
    <property type="entry name" value="OXYSTEROL-BINDING PROTEIN-RELATED"/>
    <property type="match status" value="1"/>
</dbReference>
<proteinExistence type="inferred from homology"/>
<evidence type="ECO:0000313" key="2">
    <source>
        <dbReference type="EMBL" id="KFH48528.1"/>
    </source>
</evidence>
<name>A0A086TGP6_HAPC1</name>
<dbReference type="PANTHER" id="PTHR10972:SF92">
    <property type="entry name" value="OXYSTEROL BINDING PROTEIN"/>
    <property type="match status" value="1"/>
</dbReference>
<dbReference type="OrthoDB" id="14833at2759"/>
<dbReference type="AlphaFoldDB" id="A0A086TGP6"/>
<reference evidence="3" key="1">
    <citation type="journal article" date="2014" name="Genome Announc.">
        <title>Genome sequence and annotation of Acremonium chrysogenum, producer of the beta-lactam antibiotic cephalosporin C.</title>
        <authorList>
            <person name="Terfehr D."/>
            <person name="Dahlmann T.A."/>
            <person name="Specht T."/>
            <person name="Zadra I."/>
            <person name="Kuernsteiner H."/>
            <person name="Kueck U."/>
        </authorList>
    </citation>
    <scope>NUCLEOTIDE SEQUENCE [LARGE SCALE GENOMIC DNA]</scope>
    <source>
        <strain evidence="3">ATCC 11550 / CBS 779.69 / DSM 880 / IAM 14645 / JCM 23072 / IMI 49137</strain>
    </source>
</reference>
<evidence type="ECO:0000313" key="3">
    <source>
        <dbReference type="Proteomes" id="UP000029964"/>
    </source>
</evidence>